<keyword evidence="2 5" id="KW-0812">Transmembrane</keyword>
<dbReference type="Pfam" id="PF12698">
    <property type="entry name" value="ABC2_membrane_3"/>
    <property type="match status" value="1"/>
</dbReference>
<feature type="transmembrane region" description="Helical" evidence="5">
    <location>
        <begin position="55"/>
        <end position="78"/>
    </location>
</feature>
<gene>
    <name evidence="7" type="ORF">SAMN02745158_04109</name>
</gene>
<dbReference type="RefSeq" id="WP_072854636.1">
    <property type="nucleotide sequence ID" value="NZ_FQVI01000039.1"/>
</dbReference>
<evidence type="ECO:0000259" key="6">
    <source>
        <dbReference type="Pfam" id="PF12698"/>
    </source>
</evidence>
<dbReference type="InterPro" id="IPR051784">
    <property type="entry name" value="Nod_factor_ABC_transporter"/>
</dbReference>
<evidence type="ECO:0000256" key="2">
    <source>
        <dbReference type="ARBA" id="ARBA00022692"/>
    </source>
</evidence>
<evidence type="ECO:0000313" key="7">
    <source>
        <dbReference type="EMBL" id="SHF53125.1"/>
    </source>
</evidence>
<proteinExistence type="predicted"/>
<organism evidence="7 8">
    <name type="scientific">Lactonifactor longoviformis DSM 17459</name>
    <dbReference type="NCBI Taxonomy" id="1122155"/>
    <lineage>
        <taxon>Bacteria</taxon>
        <taxon>Bacillati</taxon>
        <taxon>Bacillota</taxon>
        <taxon>Clostridia</taxon>
        <taxon>Eubacteriales</taxon>
        <taxon>Clostridiaceae</taxon>
        <taxon>Lactonifactor</taxon>
    </lineage>
</organism>
<feature type="transmembrane region" description="Helical" evidence="5">
    <location>
        <begin position="207"/>
        <end position="233"/>
    </location>
</feature>
<accession>A0A1M5CEH1</accession>
<evidence type="ECO:0000313" key="8">
    <source>
        <dbReference type="Proteomes" id="UP000184245"/>
    </source>
</evidence>
<dbReference type="Proteomes" id="UP000184245">
    <property type="component" value="Unassembled WGS sequence"/>
</dbReference>
<dbReference type="PANTHER" id="PTHR43229">
    <property type="entry name" value="NODULATION PROTEIN J"/>
    <property type="match status" value="1"/>
</dbReference>
<feature type="transmembrane region" description="Helical" evidence="5">
    <location>
        <begin position="20"/>
        <end position="43"/>
    </location>
</feature>
<dbReference type="GO" id="GO:0016020">
    <property type="term" value="C:membrane"/>
    <property type="evidence" value="ECO:0007669"/>
    <property type="project" value="UniProtKB-SubCell"/>
</dbReference>
<dbReference type="InterPro" id="IPR013525">
    <property type="entry name" value="ABC2_TM"/>
</dbReference>
<evidence type="ECO:0000256" key="3">
    <source>
        <dbReference type="ARBA" id="ARBA00022989"/>
    </source>
</evidence>
<feature type="domain" description="ABC-2 type transporter transmembrane" evidence="6">
    <location>
        <begin position="50"/>
        <end position="229"/>
    </location>
</feature>
<evidence type="ECO:0000256" key="5">
    <source>
        <dbReference type="SAM" id="Phobius"/>
    </source>
</evidence>
<dbReference type="PANTHER" id="PTHR43229:SF2">
    <property type="entry name" value="NODULATION PROTEIN J"/>
    <property type="match status" value="1"/>
</dbReference>
<feature type="transmembrane region" description="Helical" evidence="5">
    <location>
        <begin position="99"/>
        <end position="123"/>
    </location>
</feature>
<dbReference type="STRING" id="1122155.SAMN02745158_04109"/>
<name>A0A1M5CEH1_9CLOT</name>
<dbReference type="EMBL" id="FQVI01000039">
    <property type="protein sequence ID" value="SHF53125.1"/>
    <property type="molecule type" value="Genomic_DNA"/>
</dbReference>
<feature type="transmembrane region" description="Helical" evidence="5">
    <location>
        <begin position="165"/>
        <end position="187"/>
    </location>
</feature>
<evidence type="ECO:0000256" key="4">
    <source>
        <dbReference type="ARBA" id="ARBA00023136"/>
    </source>
</evidence>
<keyword evidence="4 5" id="KW-0472">Membrane</keyword>
<evidence type="ECO:0000256" key="1">
    <source>
        <dbReference type="ARBA" id="ARBA00004141"/>
    </source>
</evidence>
<feature type="transmembrane region" description="Helical" evidence="5">
    <location>
        <begin position="129"/>
        <end position="153"/>
    </location>
</feature>
<comment type="subcellular location">
    <subcellularLocation>
        <location evidence="1">Membrane</location>
        <topology evidence="1">Multi-pass membrane protein</topology>
    </subcellularLocation>
</comment>
<dbReference type="OrthoDB" id="3182222at2"/>
<dbReference type="GO" id="GO:0140359">
    <property type="term" value="F:ABC-type transporter activity"/>
    <property type="evidence" value="ECO:0007669"/>
    <property type="project" value="InterPro"/>
</dbReference>
<keyword evidence="3 5" id="KW-1133">Transmembrane helix</keyword>
<keyword evidence="8" id="KW-1185">Reference proteome</keyword>
<reference evidence="7 8" key="1">
    <citation type="submission" date="2016-11" db="EMBL/GenBank/DDBJ databases">
        <authorList>
            <person name="Jaros S."/>
            <person name="Januszkiewicz K."/>
            <person name="Wedrychowicz H."/>
        </authorList>
    </citation>
    <scope>NUCLEOTIDE SEQUENCE [LARGE SCALE GENOMIC DNA]</scope>
    <source>
        <strain evidence="7 8">DSM 17459</strain>
    </source>
</reference>
<protein>
    <submittedName>
        <fullName evidence="7">ABC-2 type transport system permease protein</fullName>
    </submittedName>
</protein>
<dbReference type="AlphaFoldDB" id="A0A1M5CEH1"/>
<sequence>MSISMRKFSALYKKDLMDFIKNPAISASVLLPVAFVLLYKYVVGPNLAKEEVSGFLLNLGLLMNCSMSGVLIVSTSVAEEKEKFTLRTLILSNVSAMEFFLSKILVAVCVTFLGNLVIFLLSGEPMEHIPVYILASLLGSCCVIMISALIGLLSRDQMSCSVLQIPVMLLFLIPPAMASGAVLRFLARITPLGAMLQVYYNLVQGKFGGSTVLAFAVILAWLAAAVLLFGYFYKKKNIDN</sequence>